<dbReference type="Proteomes" id="UP000244005">
    <property type="component" value="Unassembled WGS sequence"/>
</dbReference>
<evidence type="ECO:0000313" key="1">
    <source>
        <dbReference type="EMBL" id="PTQ39396.1"/>
    </source>
</evidence>
<dbReference type="AlphaFoldDB" id="A0A2R6WZY1"/>
<protein>
    <submittedName>
        <fullName evidence="1">Uncharacterized protein</fullName>
    </submittedName>
</protein>
<reference evidence="2" key="1">
    <citation type="journal article" date="2017" name="Cell">
        <title>Insights into land plant evolution garnered from the Marchantia polymorpha genome.</title>
        <authorList>
            <person name="Bowman J.L."/>
            <person name="Kohchi T."/>
            <person name="Yamato K.T."/>
            <person name="Jenkins J."/>
            <person name="Shu S."/>
            <person name="Ishizaki K."/>
            <person name="Yamaoka S."/>
            <person name="Nishihama R."/>
            <person name="Nakamura Y."/>
            <person name="Berger F."/>
            <person name="Adam C."/>
            <person name="Aki S.S."/>
            <person name="Althoff F."/>
            <person name="Araki T."/>
            <person name="Arteaga-Vazquez M.A."/>
            <person name="Balasubrmanian S."/>
            <person name="Barry K."/>
            <person name="Bauer D."/>
            <person name="Boehm C.R."/>
            <person name="Briginshaw L."/>
            <person name="Caballero-Perez J."/>
            <person name="Catarino B."/>
            <person name="Chen F."/>
            <person name="Chiyoda S."/>
            <person name="Chovatia M."/>
            <person name="Davies K.M."/>
            <person name="Delmans M."/>
            <person name="Demura T."/>
            <person name="Dierschke T."/>
            <person name="Dolan L."/>
            <person name="Dorantes-Acosta A.E."/>
            <person name="Eklund D.M."/>
            <person name="Florent S.N."/>
            <person name="Flores-Sandoval E."/>
            <person name="Fujiyama A."/>
            <person name="Fukuzawa H."/>
            <person name="Galik B."/>
            <person name="Grimanelli D."/>
            <person name="Grimwood J."/>
            <person name="Grossniklaus U."/>
            <person name="Hamada T."/>
            <person name="Haseloff J."/>
            <person name="Hetherington A.J."/>
            <person name="Higo A."/>
            <person name="Hirakawa Y."/>
            <person name="Hundley H.N."/>
            <person name="Ikeda Y."/>
            <person name="Inoue K."/>
            <person name="Inoue S.I."/>
            <person name="Ishida S."/>
            <person name="Jia Q."/>
            <person name="Kakita M."/>
            <person name="Kanazawa T."/>
            <person name="Kawai Y."/>
            <person name="Kawashima T."/>
            <person name="Kennedy M."/>
            <person name="Kinose K."/>
            <person name="Kinoshita T."/>
            <person name="Kohara Y."/>
            <person name="Koide E."/>
            <person name="Komatsu K."/>
            <person name="Kopischke S."/>
            <person name="Kubo M."/>
            <person name="Kyozuka J."/>
            <person name="Lagercrantz U."/>
            <person name="Lin S.S."/>
            <person name="Lindquist E."/>
            <person name="Lipzen A.M."/>
            <person name="Lu C.W."/>
            <person name="De Luna E."/>
            <person name="Martienssen R.A."/>
            <person name="Minamino N."/>
            <person name="Mizutani M."/>
            <person name="Mizutani M."/>
            <person name="Mochizuki N."/>
            <person name="Monte I."/>
            <person name="Mosher R."/>
            <person name="Nagasaki H."/>
            <person name="Nakagami H."/>
            <person name="Naramoto S."/>
            <person name="Nishitani K."/>
            <person name="Ohtani M."/>
            <person name="Okamoto T."/>
            <person name="Okumura M."/>
            <person name="Phillips J."/>
            <person name="Pollak B."/>
            <person name="Reinders A."/>
            <person name="Rovekamp M."/>
            <person name="Sano R."/>
            <person name="Sawa S."/>
            <person name="Schmid M.W."/>
            <person name="Shirakawa M."/>
            <person name="Solano R."/>
            <person name="Spunde A."/>
            <person name="Suetsugu N."/>
            <person name="Sugano S."/>
            <person name="Sugiyama A."/>
            <person name="Sun R."/>
            <person name="Suzuki Y."/>
            <person name="Takenaka M."/>
            <person name="Takezawa D."/>
            <person name="Tomogane H."/>
            <person name="Tsuzuki M."/>
            <person name="Ueda T."/>
            <person name="Umeda M."/>
            <person name="Ward J.M."/>
            <person name="Watanabe Y."/>
            <person name="Yazaki K."/>
            <person name="Yokoyama R."/>
            <person name="Yoshitake Y."/>
            <person name="Yotsui I."/>
            <person name="Zachgo S."/>
            <person name="Schmutz J."/>
        </authorList>
    </citation>
    <scope>NUCLEOTIDE SEQUENCE [LARGE SCALE GENOMIC DNA]</scope>
    <source>
        <strain evidence="2">Tak-1</strain>
    </source>
</reference>
<gene>
    <name evidence="1" type="ORF">MARPO_0045s0060</name>
</gene>
<name>A0A2R6WZY1_MARPO</name>
<dbReference type="EMBL" id="KZ772717">
    <property type="protein sequence ID" value="PTQ39396.1"/>
    <property type="molecule type" value="Genomic_DNA"/>
</dbReference>
<evidence type="ECO:0000313" key="2">
    <source>
        <dbReference type="Proteomes" id="UP000244005"/>
    </source>
</evidence>
<organism evidence="1 2">
    <name type="scientific">Marchantia polymorpha</name>
    <name type="common">Common liverwort</name>
    <name type="synonym">Marchantia aquatica</name>
    <dbReference type="NCBI Taxonomy" id="3197"/>
    <lineage>
        <taxon>Eukaryota</taxon>
        <taxon>Viridiplantae</taxon>
        <taxon>Streptophyta</taxon>
        <taxon>Embryophyta</taxon>
        <taxon>Marchantiophyta</taxon>
        <taxon>Marchantiopsida</taxon>
        <taxon>Marchantiidae</taxon>
        <taxon>Marchantiales</taxon>
        <taxon>Marchantiaceae</taxon>
        <taxon>Marchantia</taxon>
    </lineage>
</organism>
<dbReference type="Gramene" id="Mp6g20030.1">
    <property type="protein sequence ID" value="Mp6g20030.1.cds1"/>
    <property type="gene ID" value="Mp6g20030"/>
</dbReference>
<accession>A0A2R6WZY1</accession>
<sequence length="123" mass="13234">MKTVYAVSVFMDGHPRPTRFLQPVVVVVVVSPEPSPRPCPARSPALHSLPTGELHKEASCTQTKFTAGFRDGRSLALTMVTRDASAVSAAFCKARGPFHVLMSTGQYRKQVPGRIEIGAIGTN</sequence>
<keyword evidence="2" id="KW-1185">Reference proteome</keyword>
<proteinExistence type="predicted"/>